<sequence length="336" mass="38227">METIQANEKSVEHDNRHDKQVLRPRALCTGVTVIPIFAFVLIGLVIFDIIMETKIIARIPESGLLVKDNDKTICTPEVVDPSKIEYHSDHQYYSTLKDITPLPLPVFRDEFVQLCDVEKQSKKLYNYCLPISGRKDIPICETADRMDLLSLQSSKSICYASVLHMIMVEVYEELEATGNVPFLVFGSLLGAVRNQSMIPFTEDADVGFIGELAGQNWVRAALRKKGYHMFFMDIWRVCVAPTHPLAGHLYDPNLPITDNYGAPYLDLYMMKHQGNGDWDLEELQGSNGRILPDNKVRPFSQVTVNGMQFDTVHDPEFFLEEAYGEDYMTPKPREEA</sequence>
<name>A0A8T1WCY1_9STRA</name>
<protein>
    <submittedName>
        <fullName evidence="2">Uncharacterized protein</fullName>
    </submittedName>
</protein>
<evidence type="ECO:0000313" key="3">
    <source>
        <dbReference type="Proteomes" id="UP000693981"/>
    </source>
</evidence>
<comment type="caution">
    <text evidence="2">The sequence shown here is derived from an EMBL/GenBank/DDBJ whole genome shotgun (WGS) entry which is preliminary data.</text>
</comment>
<dbReference type="AlphaFoldDB" id="A0A8T1WCY1"/>
<keyword evidence="3" id="KW-1185">Reference proteome</keyword>
<keyword evidence="1" id="KW-0812">Transmembrane</keyword>
<keyword evidence="1" id="KW-1133">Transmembrane helix</keyword>
<accession>A0A8T1WCY1</accession>
<dbReference type="PANTHER" id="PTHR13627">
    <property type="entry name" value="FUKUTIN RELATED PROTEIN"/>
    <property type="match status" value="1"/>
</dbReference>
<dbReference type="InterPro" id="IPR052613">
    <property type="entry name" value="LicD_transferase"/>
</dbReference>
<reference evidence="2" key="1">
    <citation type="submission" date="2021-02" db="EMBL/GenBank/DDBJ databases">
        <authorList>
            <person name="Palmer J.M."/>
        </authorList>
    </citation>
    <scope>NUCLEOTIDE SEQUENCE</scope>
    <source>
        <strain evidence="2">SCRP23</strain>
    </source>
</reference>
<organism evidence="2 3">
    <name type="scientific">Phytophthora boehmeriae</name>
    <dbReference type="NCBI Taxonomy" id="109152"/>
    <lineage>
        <taxon>Eukaryota</taxon>
        <taxon>Sar</taxon>
        <taxon>Stramenopiles</taxon>
        <taxon>Oomycota</taxon>
        <taxon>Peronosporomycetes</taxon>
        <taxon>Peronosporales</taxon>
        <taxon>Peronosporaceae</taxon>
        <taxon>Phytophthora</taxon>
    </lineage>
</organism>
<dbReference type="OrthoDB" id="444255at2759"/>
<gene>
    <name evidence="2" type="ORF">PHYBOEH_006535</name>
</gene>
<evidence type="ECO:0000313" key="2">
    <source>
        <dbReference type="EMBL" id="KAG7391942.1"/>
    </source>
</evidence>
<dbReference type="PANTHER" id="PTHR13627:SF33">
    <property type="entry name" value="LICD FAMILY PROTEIN"/>
    <property type="match status" value="1"/>
</dbReference>
<proteinExistence type="predicted"/>
<dbReference type="Proteomes" id="UP000693981">
    <property type="component" value="Unassembled WGS sequence"/>
</dbReference>
<keyword evidence="1" id="KW-0472">Membrane</keyword>
<dbReference type="EMBL" id="JAGDFL010000348">
    <property type="protein sequence ID" value="KAG7391942.1"/>
    <property type="molecule type" value="Genomic_DNA"/>
</dbReference>
<feature type="transmembrane region" description="Helical" evidence="1">
    <location>
        <begin position="26"/>
        <end position="47"/>
    </location>
</feature>
<evidence type="ECO:0000256" key="1">
    <source>
        <dbReference type="SAM" id="Phobius"/>
    </source>
</evidence>